<dbReference type="InterPro" id="IPR011006">
    <property type="entry name" value="CheY-like_superfamily"/>
</dbReference>
<organism evidence="6 7">
    <name type="scientific">Roseivirga ehrenbergii (strain DSM 102268 / JCM 13514 / KCTC 12282 / NCIMB 14502 / KMM 6017)</name>
    <dbReference type="NCBI Taxonomy" id="279360"/>
    <lineage>
        <taxon>Bacteria</taxon>
        <taxon>Pseudomonadati</taxon>
        <taxon>Bacteroidota</taxon>
        <taxon>Cytophagia</taxon>
        <taxon>Cytophagales</taxon>
        <taxon>Roseivirgaceae</taxon>
        <taxon>Roseivirga</taxon>
    </lineage>
</organism>
<dbReference type="STRING" id="279360.MB14_14000"/>
<sequence length="205" mass="23010">MKIKVLLVDDHAIVIEGLKAVLDGHEEIDICGEANNGEEALSILQGRNDINVVVLDINMPVMDGLTCAKRIKTSYPEIKIIILTMYAQKSFIEEMLKIGIDGSLLKSNTGKELKEAILRVSSGKSYYDLIQTFNENKNQITQYKLGDREIEVIKLLAEGLTSQQIAEKLFISENTVKTHRKNILRKTELHNTSQLVQFALNNALI</sequence>
<evidence type="ECO:0000256" key="2">
    <source>
        <dbReference type="ARBA" id="ARBA00023125"/>
    </source>
</evidence>
<dbReference type="PROSITE" id="PS50110">
    <property type="entry name" value="RESPONSE_REGULATORY"/>
    <property type="match status" value="1"/>
</dbReference>
<comment type="caution">
    <text evidence="6">The sequence shown here is derived from an EMBL/GenBank/DDBJ whole genome shotgun (WGS) entry which is preliminary data.</text>
</comment>
<dbReference type="Pfam" id="PF00196">
    <property type="entry name" value="GerE"/>
    <property type="match status" value="1"/>
</dbReference>
<name>A0A150XSJ6_ROSEK</name>
<evidence type="ECO:0000313" key="7">
    <source>
        <dbReference type="Proteomes" id="UP000075583"/>
    </source>
</evidence>
<protein>
    <recommendedName>
        <fullName evidence="8">LuxR family transcriptional regulator</fullName>
    </recommendedName>
</protein>
<dbReference type="Proteomes" id="UP000075583">
    <property type="component" value="Unassembled WGS sequence"/>
</dbReference>
<proteinExistence type="predicted"/>
<dbReference type="InterPro" id="IPR016032">
    <property type="entry name" value="Sig_transdc_resp-reg_C-effctor"/>
</dbReference>
<feature type="domain" description="Response regulatory" evidence="5">
    <location>
        <begin position="4"/>
        <end position="121"/>
    </location>
</feature>
<dbReference type="InterPro" id="IPR058245">
    <property type="entry name" value="NreC/VraR/RcsB-like_REC"/>
</dbReference>
<evidence type="ECO:0008006" key="8">
    <source>
        <dbReference type="Google" id="ProtNLM"/>
    </source>
</evidence>
<dbReference type="SUPFAM" id="SSF46894">
    <property type="entry name" value="C-terminal effector domain of the bipartite response regulators"/>
    <property type="match status" value="1"/>
</dbReference>
<dbReference type="CDD" id="cd17535">
    <property type="entry name" value="REC_NarL-like"/>
    <property type="match status" value="1"/>
</dbReference>
<dbReference type="InterPro" id="IPR000792">
    <property type="entry name" value="Tscrpt_reg_LuxR_C"/>
</dbReference>
<feature type="modified residue" description="4-aspartylphosphate" evidence="3">
    <location>
        <position position="56"/>
    </location>
</feature>
<dbReference type="PROSITE" id="PS50043">
    <property type="entry name" value="HTH_LUXR_2"/>
    <property type="match status" value="1"/>
</dbReference>
<dbReference type="PRINTS" id="PR00038">
    <property type="entry name" value="HTHLUXR"/>
</dbReference>
<evidence type="ECO:0000256" key="1">
    <source>
        <dbReference type="ARBA" id="ARBA00022553"/>
    </source>
</evidence>
<feature type="domain" description="HTH luxR-type" evidence="4">
    <location>
        <begin position="138"/>
        <end position="203"/>
    </location>
</feature>
<dbReference type="RefSeq" id="WP_062588899.1">
    <property type="nucleotide sequence ID" value="NZ_LQZQ01000002.1"/>
</dbReference>
<dbReference type="AlphaFoldDB" id="A0A150XSJ6"/>
<gene>
    <name evidence="6" type="ORF">MB14_14000</name>
</gene>
<reference evidence="6" key="1">
    <citation type="submission" date="2016-01" db="EMBL/GenBank/DDBJ databases">
        <title>Genome sequencing of Roseivirga ehrenbergii KMM 6017.</title>
        <authorList>
            <person name="Selvaratnam C."/>
            <person name="Thevarajoo S."/>
            <person name="Goh K.M."/>
            <person name="Ee R."/>
            <person name="Chan K.-G."/>
            <person name="Chong C.S."/>
        </authorList>
    </citation>
    <scope>NUCLEOTIDE SEQUENCE [LARGE SCALE GENOMIC DNA]</scope>
    <source>
        <strain evidence="6">KMM 6017</strain>
    </source>
</reference>
<evidence type="ECO:0000256" key="3">
    <source>
        <dbReference type="PROSITE-ProRule" id="PRU00169"/>
    </source>
</evidence>
<dbReference type="EMBL" id="LQZQ01000002">
    <property type="protein sequence ID" value="KYG81691.1"/>
    <property type="molecule type" value="Genomic_DNA"/>
</dbReference>
<dbReference type="PROSITE" id="PS00622">
    <property type="entry name" value="HTH_LUXR_1"/>
    <property type="match status" value="1"/>
</dbReference>
<dbReference type="Gene3D" id="3.40.50.2300">
    <property type="match status" value="1"/>
</dbReference>
<dbReference type="InterPro" id="IPR039420">
    <property type="entry name" value="WalR-like"/>
</dbReference>
<dbReference type="SMART" id="SM00421">
    <property type="entry name" value="HTH_LUXR"/>
    <property type="match status" value="1"/>
</dbReference>
<dbReference type="PANTHER" id="PTHR43214">
    <property type="entry name" value="TWO-COMPONENT RESPONSE REGULATOR"/>
    <property type="match status" value="1"/>
</dbReference>
<dbReference type="PANTHER" id="PTHR43214:SF43">
    <property type="entry name" value="TWO-COMPONENT RESPONSE REGULATOR"/>
    <property type="match status" value="1"/>
</dbReference>
<evidence type="ECO:0000313" key="6">
    <source>
        <dbReference type="EMBL" id="KYG81691.1"/>
    </source>
</evidence>
<keyword evidence="1 3" id="KW-0597">Phosphoprotein</keyword>
<dbReference type="Pfam" id="PF00072">
    <property type="entry name" value="Response_reg"/>
    <property type="match status" value="1"/>
</dbReference>
<keyword evidence="7" id="KW-1185">Reference proteome</keyword>
<dbReference type="GO" id="GO:0006355">
    <property type="term" value="P:regulation of DNA-templated transcription"/>
    <property type="evidence" value="ECO:0007669"/>
    <property type="project" value="InterPro"/>
</dbReference>
<dbReference type="InterPro" id="IPR001789">
    <property type="entry name" value="Sig_transdc_resp-reg_receiver"/>
</dbReference>
<dbReference type="SMART" id="SM00448">
    <property type="entry name" value="REC"/>
    <property type="match status" value="1"/>
</dbReference>
<evidence type="ECO:0000259" key="4">
    <source>
        <dbReference type="PROSITE" id="PS50043"/>
    </source>
</evidence>
<dbReference type="SUPFAM" id="SSF52172">
    <property type="entry name" value="CheY-like"/>
    <property type="match status" value="1"/>
</dbReference>
<keyword evidence="2" id="KW-0238">DNA-binding</keyword>
<accession>A0A150XSJ6</accession>
<evidence type="ECO:0000259" key="5">
    <source>
        <dbReference type="PROSITE" id="PS50110"/>
    </source>
</evidence>
<dbReference type="GO" id="GO:0003677">
    <property type="term" value="F:DNA binding"/>
    <property type="evidence" value="ECO:0007669"/>
    <property type="project" value="UniProtKB-KW"/>
</dbReference>
<dbReference type="CDD" id="cd06170">
    <property type="entry name" value="LuxR_C_like"/>
    <property type="match status" value="1"/>
</dbReference>
<dbReference type="GO" id="GO:0000160">
    <property type="term" value="P:phosphorelay signal transduction system"/>
    <property type="evidence" value="ECO:0007669"/>
    <property type="project" value="InterPro"/>
</dbReference>
<dbReference type="OrthoDB" id="9797341at2"/>